<keyword evidence="2" id="KW-1185">Reference proteome</keyword>
<dbReference type="AlphaFoldDB" id="A0A4R6TM27"/>
<sequence>MKKSVLFGIAIMALVACGGVKKTQEALNSGNYHHAMNRAIQNLAENKTKKGHQDYILLLEEAFRKNADRELRQINLLQKDGNPANYETIYKRLLGLNQVQERIRPLLPLYIQDEGRDAEFQFRNYDERILASKDKLSEYLYANASRLMEEATHKMDFRVAYDDFAYLEEINPGYRDCRLKMDEAHALGINYVKVQIANESQQIIPERLEEELLNFNTYGINDFWTQYHTNPLEDVDYNYEMQVAFRDILVTPEQIREKEFVKEKQIKDGYTYLEDENGELVKDSLGNEIKIDRMKTVQCRFYQFTQHKAAQVTGQVSYIDLNTRQAVNSYPLTTEFIFEHIYADYDGDKRALGTDLLPLINVRAVPFPTNEQMVYDAGEDLKLRLKDIISRQQFN</sequence>
<reference evidence="1 2" key="1">
    <citation type="submission" date="2019-03" db="EMBL/GenBank/DDBJ databases">
        <title>Genomic Encyclopedia of Archaeal and Bacterial Type Strains, Phase II (KMG-II): from individual species to whole genera.</title>
        <authorList>
            <person name="Goeker M."/>
        </authorList>
    </citation>
    <scope>NUCLEOTIDE SEQUENCE [LARGE SCALE GENOMIC DNA]</scope>
    <source>
        <strain evidence="1 2">DSM 18435</strain>
    </source>
</reference>
<organism evidence="1 2">
    <name type="scientific">Zeaxanthinibacter enoshimensis</name>
    <dbReference type="NCBI Taxonomy" id="392009"/>
    <lineage>
        <taxon>Bacteria</taxon>
        <taxon>Pseudomonadati</taxon>
        <taxon>Bacteroidota</taxon>
        <taxon>Flavobacteriia</taxon>
        <taxon>Flavobacteriales</taxon>
        <taxon>Flavobacteriaceae</taxon>
        <taxon>Zeaxanthinibacter</taxon>
    </lineage>
</organism>
<comment type="caution">
    <text evidence="1">The sequence shown here is derived from an EMBL/GenBank/DDBJ whole genome shotgun (WGS) entry which is preliminary data.</text>
</comment>
<evidence type="ECO:0008006" key="3">
    <source>
        <dbReference type="Google" id="ProtNLM"/>
    </source>
</evidence>
<gene>
    <name evidence="1" type="ORF">CLV82_2311</name>
</gene>
<name>A0A4R6TM27_9FLAO</name>
<protein>
    <recommendedName>
        <fullName evidence="3">Lipoprotein</fullName>
    </recommendedName>
</protein>
<dbReference type="OrthoDB" id="1489643at2"/>
<evidence type="ECO:0000313" key="1">
    <source>
        <dbReference type="EMBL" id="TDQ31602.1"/>
    </source>
</evidence>
<accession>A0A4R6TM27</accession>
<proteinExistence type="predicted"/>
<dbReference type="Proteomes" id="UP000295468">
    <property type="component" value="Unassembled WGS sequence"/>
</dbReference>
<dbReference type="EMBL" id="SNYI01000002">
    <property type="protein sequence ID" value="TDQ31602.1"/>
    <property type="molecule type" value="Genomic_DNA"/>
</dbReference>
<dbReference type="PROSITE" id="PS51257">
    <property type="entry name" value="PROKAR_LIPOPROTEIN"/>
    <property type="match status" value="1"/>
</dbReference>
<evidence type="ECO:0000313" key="2">
    <source>
        <dbReference type="Proteomes" id="UP000295468"/>
    </source>
</evidence>
<dbReference type="RefSeq" id="WP_133644413.1">
    <property type="nucleotide sequence ID" value="NZ_SNYI01000002.1"/>
</dbReference>